<accession>A0ABZ1BNB7</accession>
<sequence>MPAGTRVTVEGTGLAAAVQESGLFEIHGVPTGRFFTVVVGPYTQQEPPYRDGLYLVRYNVRIRRPGDVVDLGTLSPPPRFELLPHST</sequence>
<keyword evidence="2" id="KW-1185">Reference proteome</keyword>
<dbReference type="EMBL" id="CP141614">
    <property type="protein sequence ID" value="WRP14306.1"/>
    <property type="molecule type" value="Genomic_DNA"/>
</dbReference>
<reference evidence="2" key="1">
    <citation type="submission" date="2023-12" db="EMBL/GenBank/DDBJ databases">
        <title>Novel isolates from deep terrestrial aquifers shed light on the physiology and ecology of the class Limnochordia.</title>
        <authorList>
            <person name="Karnachuk O.V."/>
            <person name="Lukina A.P."/>
            <person name="Avakyan M.R."/>
            <person name="Kadnikov V."/>
            <person name="Begmatov S."/>
            <person name="Beletsky A.V."/>
            <person name="Mardanov A.V."/>
            <person name="Ravin N.V."/>
        </authorList>
    </citation>
    <scope>NUCLEOTIDE SEQUENCE [LARGE SCALE GENOMIC DNA]</scope>
    <source>
        <strain evidence="2">LN</strain>
    </source>
</reference>
<organism evidence="1 2">
    <name type="scientific">Geochorda subterranea</name>
    <dbReference type="NCBI Taxonomy" id="3109564"/>
    <lineage>
        <taxon>Bacteria</taxon>
        <taxon>Bacillati</taxon>
        <taxon>Bacillota</taxon>
        <taxon>Limnochordia</taxon>
        <taxon>Limnochordales</taxon>
        <taxon>Geochordaceae</taxon>
        <taxon>Geochorda</taxon>
    </lineage>
</organism>
<name>A0ABZ1BNB7_9FIRM</name>
<dbReference type="RefSeq" id="WP_324668617.1">
    <property type="nucleotide sequence ID" value="NZ_CP141614.1"/>
</dbReference>
<protein>
    <recommendedName>
        <fullName evidence="3">IPT/TIG domain-containing protein</fullName>
    </recommendedName>
</protein>
<proteinExistence type="predicted"/>
<gene>
    <name evidence="1" type="ORF">VLY81_12920</name>
</gene>
<dbReference type="Proteomes" id="UP001333102">
    <property type="component" value="Chromosome"/>
</dbReference>
<evidence type="ECO:0000313" key="1">
    <source>
        <dbReference type="EMBL" id="WRP14306.1"/>
    </source>
</evidence>
<evidence type="ECO:0008006" key="3">
    <source>
        <dbReference type="Google" id="ProtNLM"/>
    </source>
</evidence>
<evidence type="ECO:0000313" key="2">
    <source>
        <dbReference type="Proteomes" id="UP001333102"/>
    </source>
</evidence>